<dbReference type="Pfam" id="PF00023">
    <property type="entry name" value="Ank"/>
    <property type="match status" value="1"/>
</dbReference>
<evidence type="ECO:0000256" key="7">
    <source>
        <dbReference type="PROSITE-ProRule" id="PRU00023"/>
    </source>
</evidence>
<evidence type="ECO:0000256" key="5">
    <source>
        <dbReference type="ARBA" id="ARBA00041987"/>
    </source>
</evidence>
<evidence type="ECO:0000256" key="6">
    <source>
        <dbReference type="ARBA" id="ARBA00045368"/>
    </source>
</evidence>
<name>A0ABQ8LN73_LABRO</name>
<proteinExistence type="inferred from homology"/>
<dbReference type="PANTHER" id="PTHR46680">
    <property type="entry name" value="NF-KAPPA-B INHIBITOR ALPHA"/>
    <property type="match status" value="1"/>
</dbReference>
<sequence>MDVHRASMMNYGDCDVDEMDMKNRKMQHCEERVDSGVDSLKEDEYRKLVEEIEILRFEDPTVIPKGTCEAWTQEVTEDGDTYLHLAIIHEAEEYAVQIIKQCQNDSFLNRQNNQRQTALHLAVIMEQPHMVDRLLKAGCDPRLVDQNGNTALHIACKRGSLACFSVLTQIQTQHLQAILSFPNYSGHTCLHIAAINNYLSMVESLVQLGADVNTKEQCSGRTSLHLAVDLQNLDLVHTLISLGADVNSLTYGGYTPYHLTFGRQNSEIQRQLYDRTAQELRAMPESESEESDEESMSDEDCVSLTNFSVSTFLICMTTSSFVGDSLAVRTTFPIMQSSKGCRCSLKVWDKVCYIPRRQSLDGTPPKWKRRAELLPGQGGCDGDGAVEH</sequence>
<feature type="repeat" description="ANK" evidence="7">
    <location>
        <begin position="114"/>
        <end position="146"/>
    </location>
</feature>
<reference evidence="9 10" key="1">
    <citation type="submission" date="2022-01" db="EMBL/GenBank/DDBJ databases">
        <title>A high-quality chromosome-level genome assembly of rohu carp, Labeo rohita.</title>
        <authorList>
            <person name="Arick M.A. II"/>
            <person name="Hsu C.-Y."/>
            <person name="Magbanua Z."/>
            <person name="Pechanova O."/>
            <person name="Grover C."/>
            <person name="Miller E."/>
            <person name="Thrash A."/>
            <person name="Ezzel L."/>
            <person name="Alam S."/>
            <person name="Benzie J."/>
            <person name="Hamilton M."/>
            <person name="Karsi A."/>
            <person name="Lawrence M.L."/>
            <person name="Peterson D.G."/>
        </authorList>
    </citation>
    <scope>NUCLEOTIDE SEQUENCE [LARGE SCALE GENOMIC DNA]</scope>
    <source>
        <strain evidence="10">BAU-BD-2019</strain>
        <tissue evidence="9">Blood</tissue>
    </source>
</reference>
<evidence type="ECO:0000256" key="8">
    <source>
        <dbReference type="SAM" id="MobiDB-lite"/>
    </source>
</evidence>
<dbReference type="PROSITE" id="PS50088">
    <property type="entry name" value="ANK_REPEAT"/>
    <property type="match status" value="3"/>
</dbReference>
<evidence type="ECO:0000313" key="9">
    <source>
        <dbReference type="EMBL" id="KAI2651809.1"/>
    </source>
</evidence>
<gene>
    <name evidence="9" type="ORF">H4Q32_014561</name>
</gene>
<dbReference type="Pfam" id="PF12796">
    <property type="entry name" value="Ank_2"/>
    <property type="match status" value="1"/>
</dbReference>
<evidence type="ECO:0000256" key="2">
    <source>
        <dbReference type="ARBA" id="ARBA00023043"/>
    </source>
</evidence>
<accession>A0ABQ8LN73</accession>
<comment type="similarity">
    <text evidence="3">Belongs to the NF-kappa-B inhibitor family.</text>
</comment>
<comment type="caution">
    <text evidence="9">The sequence shown here is derived from an EMBL/GenBank/DDBJ whole genome shotgun (WGS) entry which is preliminary data.</text>
</comment>
<feature type="region of interest" description="Disordered" evidence="8">
    <location>
        <begin position="364"/>
        <end position="388"/>
    </location>
</feature>
<dbReference type="InterPro" id="IPR051070">
    <property type="entry name" value="NF-kappa-B_inhibitor"/>
</dbReference>
<keyword evidence="1" id="KW-0677">Repeat</keyword>
<evidence type="ECO:0000256" key="1">
    <source>
        <dbReference type="ARBA" id="ARBA00022737"/>
    </source>
</evidence>
<dbReference type="Proteomes" id="UP000830375">
    <property type="component" value="Unassembled WGS sequence"/>
</dbReference>
<organism evidence="9 10">
    <name type="scientific">Labeo rohita</name>
    <name type="common">Indian major carp</name>
    <name type="synonym">Cyprinus rohita</name>
    <dbReference type="NCBI Taxonomy" id="84645"/>
    <lineage>
        <taxon>Eukaryota</taxon>
        <taxon>Metazoa</taxon>
        <taxon>Chordata</taxon>
        <taxon>Craniata</taxon>
        <taxon>Vertebrata</taxon>
        <taxon>Euteleostomi</taxon>
        <taxon>Actinopterygii</taxon>
        <taxon>Neopterygii</taxon>
        <taxon>Teleostei</taxon>
        <taxon>Ostariophysi</taxon>
        <taxon>Cypriniformes</taxon>
        <taxon>Cyprinidae</taxon>
        <taxon>Labeoninae</taxon>
        <taxon>Labeonini</taxon>
        <taxon>Labeo</taxon>
    </lineage>
</organism>
<dbReference type="PROSITE" id="PS50297">
    <property type="entry name" value="ANK_REP_REGION"/>
    <property type="match status" value="3"/>
</dbReference>
<evidence type="ECO:0000256" key="4">
    <source>
        <dbReference type="ARBA" id="ARBA00041123"/>
    </source>
</evidence>
<dbReference type="EMBL" id="JACTAM010000020">
    <property type="protein sequence ID" value="KAI2651809.1"/>
    <property type="molecule type" value="Genomic_DNA"/>
</dbReference>
<keyword evidence="10" id="KW-1185">Reference proteome</keyword>
<evidence type="ECO:0000313" key="10">
    <source>
        <dbReference type="Proteomes" id="UP000830375"/>
    </source>
</evidence>
<dbReference type="SMART" id="SM00248">
    <property type="entry name" value="ANK"/>
    <property type="match status" value="6"/>
</dbReference>
<protein>
    <recommendedName>
        <fullName evidence="4">NF-kappa-B inhibitor alpha</fullName>
    </recommendedName>
    <alternativeName>
        <fullName evidence="5">I-kappa-B-alpha</fullName>
    </alternativeName>
</protein>
<comment type="function">
    <text evidence="6">Inhibits the activity of dimeric NF-kappa-B/REL complexes by trapping REL (RELA/p65 and NFKB1/p50) dimers in the cytoplasm by masking their nuclear localization signals. On cellular stimulation by immune and pro-inflammatory responses, becomes phosphorylated promoting ubiquitination and degradation, enabling the dimeric RELA to translocate to the nucleus and activate transcription.</text>
</comment>
<dbReference type="InterPro" id="IPR002110">
    <property type="entry name" value="Ankyrin_rpt"/>
</dbReference>
<feature type="repeat" description="ANK" evidence="7">
    <location>
        <begin position="219"/>
        <end position="251"/>
    </location>
</feature>
<dbReference type="SUPFAM" id="SSF48403">
    <property type="entry name" value="Ankyrin repeat"/>
    <property type="match status" value="1"/>
</dbReference>
<evidence type="ECO:0000256" key="3">
    <source>
        <dbReference type="ARBA" id="ARBA00038439"/>
    </source>
</evidence>
<feature type="repeat" description="ANK" evidence="7">
    <location>
        <begin position="185"/>
        <end position="217"/>
    </location>
</feature>
<dbReference type="PANTHER" id="PTHR46680:SF1">
    <property type="entry name" value="NF-KAPPA-B INHIBITOR ALPHA"/>
    <property type="match status" value="1"/>
</dbReference>
<dbReference type="PRINTS" id="PR01415">
    <property type="entry name" value="ANKYRIN"/>
</dbReference>
<keyword evidence="2 7" id="KW-0040">ANK repeat</keyword>
<dbReference type="Gene3D" id="1.25.40.20">
    <property type="entry name" value="Ankyrin repeat-containing domain"/>
    <property type="match status" value="1"/>
</dbReference>
<dbReference type="InterPro" id="IPR036770">
    <property type="entry name" value="Ankyrin_rpt-contain_sf"/>
</dbReference>